<proteinExistence type="predicted"/>
<sequence length="216" mass="23506">MQPSHSAVSRQQRRILSEAQRSDSYAFFNLLTGKDLLDDVESLLPAHRERLFPPTETLSMFLAQVLSSDGSCRQAVDDAAVKRLVAGLPECSTNTASYCAARARLPQAMLKTLTWRTAEVMARDTPDWWLWRGRRVRLVDGATVTLADTEANQAQYPQPSGQRAGLGFPILRMVALICLASGAVLDAATGACTGKGAIPLNNDLRPCRPRPTALAV</sequence>
<gene>
    <name evidence="1" type="ORF">F2Q65_12265</name>
</gene>
<evidence type="ECO:0000313" key="2">
    <source>
        <dbReference type="Proteomes" id="UP000322981"/>
    </source>
</evidence>
<reference evidence="1 2" key="1">
    <citation type="submission" date="2019-09" db="EMBL/GenBank/DDBJ databases">
        <title>Whole-genome sequence of the purple sulfur bacterium Thiohalocapsa marina DSM 19078.</title>
        <authorList>
            <person name="Kyndt J.A."/>
            <person name="Meyer T.E."/>
        </authorList>
    </citation>
    <scope>NUCLEOTIDE SEQUENCE [LARGE SCALE GENOMIC DNA]</scope>
    <source>
        <strain evidence="1 2">DSM 19078</strain>
    </source>
</reference>
<accession>A0A5M8FMW2</accession>
<comment type="caution">
    <text evidence="1">The sequence shown here is derived from an EMBL/GenBank/DDBJ whole genome shotgun (WGS) entry which is preliminary data.</text>
</comment>
<dbReference type="EMBL" id="VWXX01000019">
    <property type="protein sequence ID" value="KAA6184481.1"/>
    <property type="molecule type" value="Genomic_DNA"/>
</dbReference>
<protein>
    <recommendedName>
        <fullName evidence="3">IS4 family transposase</fullName>
    </recommendedName>
</protein>
<name>A0A5M8FMW2_9GAMM</name>
<dbReference type="OrthoDB" id="9796012at2"/>
<organism evidence="1 2">
    <name type="scientific">Thiohalocapsa marina</name>
    <dbReference type="NCBI Taxonomy" id="424902"/>
    <lineage>
        <taxon>Bacteria</taxon>
        <taxon>Pseudomonadati</taxon>
        <taxon>Pseudomonadota</taxon>
        <taxon>Gammaproteobacteria</taxon>
        <taxon>Chromatiales</taxon>
        <taxon>Chromatiaceae</taxon>
        <taxon>Thiohalocapsa</taxon>
    </lineage>
</organism>
<evidence type="ECO:0008006" key="3">
    <source>
        <dbReference type="Google" id="ProtNLM"/>
    </source>
</evidence>
<evidence type="ECO:0000313" key="1">
    <source>
        <dbReference type="EMBL" id="KAA6184481.1"/>
    </source>
</evidence>
<keyword evidence="2" id="KW-1185">Reference proteome</keyword>
<dbReference type="Proteomes" id="UP000322981">
    <property type="component" value="Unassembled WGS sequence"/>
</dbReference>
<dbReference type="AlphaFoldDB" id="A0A5M8FMW2"/>